<comment type="caution">
    <text evidence="2">The sequence shown here is derived from an EMBL/GenBank/DDBJ whole genome shotgun (WGS) entry which is preliminary data.</text>
</comment>
<dbReference type="EMBL" id="JAJHVV010000011">
    <property type="protein sequence ID" value="MCK6264982.1"/>
    <property type="molecule type" value="Genomic_DNA"/>
</dbReference>
<keyword evidence="3" id="KW-1185">Reference proteome</keyword>
<proteinExistence type="predicted"/>
<dbReference type="AlphaFoldDB" id="A0A9X2BKV3"/>
<evidence type="ECO:0000256" key="1">
    <source>
        <dbReference type="SAM" id="MobiDB-lite"/>
    </source>
</evidence>
<evidence type="ECO:0000313" key="2">
    <source>
        <dbReference type="EMBL" id="MCK6264982.1"/>
    </source>
</evidence>
<feature type="compositionally biased region" description="Polar residues" evidence="1">
    <location>
        <begin position="175"/>
        <end position="191"/>
    </location>
</feature>
<dbReference type="Pfam" id="PF11748">
    <property type="entry name" value="DUF3306"/>
    <property type="match status" value="1"/>
</dbReference>
<feature type="region of interest" description="Disordered" evidence="1">
    <location>
        <begin position="143"/>
        <end position="208"/>
    </location>
</feature>
<feature type="compositionally biased region" description="Acidic residues" evidence="1">
    <location>
        <begin position="165"/>
        <end position="174"/>
    </location>
</feature>
<feature type="compositionally biased region" description="Acidic residues" evidence="1">
    <location>
        <begin position="147"/>
        <end position="158"/>
    </location>
</feature>
<organism evidence="2 3">
    <name type="scientific">Vibrio amylolyticus</name>
    <dbReference type="NCBI Taxonomy" id="2847292"/>
    <lineage>
        <taxon>Bacteria</taxon>
        <taxon>Pseudomonadati</taxon>
        <taxon>Pseudomonadota</taxon>
        <taxon>Gammaproteobacteria</taxon>
        <taxon>Vibrionales</taxon>
        <taxon>Vibrionaceae</taxon>
        <taxon>Vibrio</taxon>
    </lineage>
</organism>
<sequence>MATNFISRWSKRKLSEEDSLQSLEKSSVSENISSEDSLLNSSIPENDSSRIDNAFAPSDDSNVDESIETSEQIEPPEEQPSSIASMLTSDIDPLVKKAALRKLFMSGEFSEVDALNDYDHDFSAVKSLSNDVVETLRGWVNDHELTDSDASEVPEEGTDSITLEEQQDNTEQEQVELSSDVQSDSDLNLNSDHGLDLNEGPVMNNNHN</sequence>
<feature type="region of interest" description="Disordered" evidence="1">
    <location>
        <begin position="19"/>
        <end position="84"/>
    </location>
</feature>
<dbReference type="InterPro" id="IPR021735">
    <property type="entry name" value="DUF3306"/>
</dbReference>
<name>A0A9X2BKV3_9VIBR</name>
<dbReference type="RefSeq" id="WP_248010061.1">
    <property type="nucleotide sequence ID" value="NZ_JAJHVV010000011.1"/>
</dbReference>
<evidence type="ECO:0000313" key="3">
    <source>
        <dbReference type="Proteomes" id="UP001139559"/>
    </source>
</evidence>
<feature type="compositionally biased region" description="Low complexity" evidence="1">
    <location>
        <begin position="69"/>
        <end position="83"/>
    </location>
</feature>
<reference evidence="2" key="1">
    <citation type="submission" date="2021-11" db="EMBL/GenBank/DDBJ databases">
        <title>Vibrio ZSDE26 sp. nov. and Vibrio ZSDZ34 sp. nov., isolated from coastal seawater in Qingdao.</title>
        <authorList>
            <person name="Zhang P."/>
        </authorList>
    </citation>
    <scope>NUCLEOTIDE SEQUENCE</scope>
    <source>
        <strain evidence="2">ZSDE26</strain>
    </source>
</reference>
<protein>
    <submittedName>
        <fullName evidence="2">DUF3306 domain-containing protein</fullName>
    </submittedName>
</protein>
<gene>
    <name evidence="2" type="ORF">KP803_17015</name>
</gene>
<feature type="compositionally biased region" description="Low complexity" evidence="1">
    <location>
        <begin position="22"/>
        <end position="37"/>
    </location>
</feature>
<accession>A0A9X2BKV3</accession>
<dbReference type="Proteomes" id="UP001139559">
    <property type="component" value="Unassembled WGS sequence"/>
</dbReference>